<dbReference type="PANTHER" id="PTHR43581">
    <property type="entry name" value="ATP/GTP PHOSPHATASE"/>
    <property type="match status" value="1"/>
</dbReference>
<feature type="domain" description="ATPase AAA-type core" evidence="2">
    <location>
        <begin position="25"/>
        <end position="316"/>
    </location>
</feature>
<protein>
    <submittedName>
        <fullName evidence="4">DUF3696 domain-containing protein</fullName>
    </submittedName>
</protein>
<evidence type="ECO:0000313" key="4">
    <source>
        <dbReference type="EMBL" id="RSC19813.1"/>
    </source>
</evidence>
<comment type="caution">
    <text evidence="4">The sequence shown here is derived from an EMBL/GenBank/DDBJ whole genome shotgun (WGS) entry which is preliminary data.</text>
</comment>
<dbReference type="Gene3D" id="3.40.50.300">
    <property type="entry name" value="P-loop containing nucleotide triphosphate hydrolases"/>
    <property type="match status" value="1"/>
</dbReference>
<dbReference type="Proteomes" id="UP000807555">
    <property type="component" value="Unassembled WGS sequence"/>
</dbReference>
<gene>
    <name evidence="4" type="ORF">EGS84_24070</name>
    <name evidence="3" type="ORF">I5687_17895</name>
</gene>
<dbReference type="SUPFAM" id="SSF52540">
    <property type="entry name" value="P-loop containing nucleoside triphosphate hydrolases"/>
    <property type="match status" value="1"/>
</dbReference>
<reference evidence="4" key="1">
    <citation type="submission" date="2018-10" db="EMBL/GenBank/DDBJ databases">
        <title>FDA dAtabase for Regulatory Grade micrObial Sequences (FDA-ARGOS): Supporting development and validation of Infectious Disease Dx tests.</title>
        <authorList>
            <person name="Campos J."/>
            <person name="Goldberg B."/>
            <person name="Tallon L.J."/>
            <person name="Sadzewicz L."/>
            <person name="Zhao X."/>
            <person name="Vavikolanu K."/>
            <person name="Mehta A."/>
            <person name="Aluvathingal J."/>
            <person name="Nadendla S."/>
            <person name="Geyer C."/>
            <person name="Nandy P."/>
            <person name="Yan Y."/>
            <person name="Sichtig H."/>
        </authorList>
    </citation>
    <scope>NUCLEOTIDE SEQUENCE</scope>
    <source>
        <strain evidence="4">FDAARGOS_526</strain>
    </source>
</reference>
<dbReference type="InterPro" id="IPR027417">
    <property type="entry name" value="P-loop_NTPase"/>
</dbReference>
<dbReference type="Pfam" id="PF13304">
    <property type="entry name" value="AAA_21"/>
    <property type="match status" value="1"/>
</dbReference>
<dbReference type="Pfam" id="PF12476">
    <property type="entry name" value="DUF3696"/>
    <property type="match status" value="1"/>
</dbReference>
<feature type="domain" description="DUF3696" evidence="1">
    <location>
        <begin position="333"/>
        <end position="373"/>
    </location>
</feature>
<dbReference type="PIRSF" id="PIRSF034888">
    <property type="entry name" value="P-loop_UCP034888"/>
    <property type="match status" value="1"/>
</dbReference>
<dbReference type="InterPro" id="IPR022532">
    <property type="entry name" value="DUF3696"/>
</dbReference>
<evidence type="ECO:0000313" key="5">
    <source>
        <dbReference type="Proteomes" id="UP000282299"/>
    </source>
</evidence>
<dbReference type="GO" id="GO:0005524">
    <property type="term" value="F:ATP binding"/>
    <property type="evidence" value="ECO:0007669"/>
    <property type="project" value="InterPro"/>
</dbReference>
<accession>A0AAQ1A713</accession>
<dbReference type="Proteomes" id="UP000282299">
    <property type="component" value="Unassembled WGS sequence"/>
</dbReference>
<dbReference type="RefSeq" id="WP_060815962.1">
    <property type="nucleotide sequence ID" value="NZ_ABTEQQ020000002.1"/>
</dbReference>
<dbReference type="PANTHER" id="PTHR43581:SF2">
    <property type="entry name" value="EXCINUCLEASE ATPASE SUBUNIT"/>
    <property type="match status" value="1"/>
</dbReference>
<dbReference type="GO" id="GO:0016887">
    <property type="term" value="F:ATP hydrolysis activity"/>
    <property type="evidence" value="ECO:0007669"/>
    <property type="project" value="InterPro"/>
</dbReference>
<organism evidence="4 5">
    <name type="scientific">Citrobacter koseri</name>
    <name type="common">Citrobacter diversus</name>
    <dbReference type="NCBI Taxonomy" id="545"/>
    <lineage>
        <taxon>Bacteria</taxon>
        <taxon>Pseudomonadati</taxon>
        <taxon>Pseudomonadota</taxon>
        <taxon>Gammaproteobacteria</taxon>
        <taxon>Enterobacterales</taxon>
        <taxon>Enterobacteriaceae</taxon>
        <taxon>Citrobacter</taxon>
    </lineage>
</organism>
<dbReference type="InterPro" id="IPR003959">
    <property type="entry name" value="ATPase_AAA_core"/>
</dbReference>
<reference evidence="3" key="3">
    <citation type="submission" date="2020-11" db="EMBL/GenBank/DDBJ databases">
        <title>Enhanced detection system for hospital associated transmission using whole genome sequencing surveillance.</title>
        <authorList>
            <person name="Harrison L.H."/>
            <person name="Van Tyne D."/>
            <person name="Marsh J.W."/>
            <person name="Griffith M.P."/>
            <person name="Snyder D.J."/>
            <person name="Cooper V.S."/>
            <person name="Mustapha M."/>
        </authorList>
    </citation>
    <scope>NUCLEOTIDE SEQUENCE</scope>
    <source>
        <strain evidence="3">CB00014</strain>
    </source>
</reference>
<evidence type="ECO:0000259" key="1">
    <source>
        <dbReference type="Pfam" id="PF12476"/>
    </source>
</evidence>
<dbReference type="EMBL" id="RKIT01000002">
    <property type="protein sequence ID" value="RSC19813.1"/>
    <property type="molecule type" value="Genomic_DNA"/>
</dbReference>
<evidence type="ECO:0000313" key="3">
    <source>
        <dbReference type="EMBL" id="MBJ9869830.1"/>
    </source>
</evidence>
<dbReference type="AlphaFoldDB" id="A0AAQ1A713"/>
<proteinExistence type="predicted"/>
<evidence type="ECO:0000259" key="2">
    <source>
        <dbReference type="Pfam" id="PF13304"/>
    </source>
</evidence>
<dbReference type="InterPro" id="IPR014592">
    <property type="entry name" value="P-loop_UCP034888"/>
</dbReference>
<reference evidence="5" key="2">
    <citation type="submission" date="2018-10" db="EMBL/GenBank/DDBJ databases">
        <title>FDA dAtabase for Regulatory Grade micrObial Sequences (FDA-ARGOS): Supporting development and validation of Infectious Disease Dx tests.</title>
        <authorList>
            <person name="Goldberg B."/>
            <person name="Campos J."/>
            <person name="Tallon L."/>
            <person name="Sadzewicz L."/>
            <person name="Zhao X."/>
            <person name="Vavikolanu K."/>
            <person name="Mehta A."/>
            <person name="Aluvathingal J."/>
            <person name="Nadendla S."/>
            <person name="Geyer C."/>
            <person name="Nandy P."/>
            <person name="Yan Y."/>
            <person name="Sichtig H."/>
        </authorList>
    </citation>
    <scope>NUCLEOTIDE SEQUENCE [LARGE SCALE GENOMIC DNA]</scope>
    <source>
        <strain evidence="5">FDAARGOS_526</strain>
    </source>
</reference>
<dbReference type="InterPro" id="IPR051396">
    <property type="entry name" value="Bact_Antivir_Def_Nuclease"/>
</dbReference>
<name>A0AAQ1A713_CITKO</name>
<dbReference type="EMBL" id="JADVNV010000008">
    <property type="protein sequence ID" value="MBJ9869830.1"/>
    <property type="molecule type" value="Genomic_DNA"/>
</dbReference>
<sequence>MLMIETLKLKNFKAYKDQTFNFTNLTVFCGNNSVGKSTAVQAIGMFLQTNFLSGSSLKINGDLVHIGSVDDIHNYDRRKDDELLINISSSEFDACWGYGKDGVIYRDNLPNKNELPFIANEKTLHKLKFFSEKNFNFQYLDAERYGPRDNMPLSNHNYHQNWLGKQGEYTIEVLEGLFNKRLKLLNENSKNQEDPRRHVNSSSANVFQNIELWMQEISPGHKILPRVENSANVAFNSIITEDGQHTKPINIGFGYTYSLSIVSALLLAEPNDLVVIENPEAHLHPRGQSYLGRLIALAAQAGIQVIIETHSDHLLNGIRIISKIREGFSPELFTLYYISKDRDDTKVVKIDINNEGKLSEWPEGFFDQQSLDMYTLMTGMSPKN</sequence>